<dbReference type="Proteomes" id="UP000499080">
    <property type="component" value="Unassembled WGS sequence"/>
</dbReference>
<dbReference type="AlphaFoldDB" id="A0A4Y2WP39"/>
<organism evidence="2 3">
    <name type="scientific">Araneus ventricosus</name>
    <name type="common">Orbweaver spider</name>
    <name type="synonym">Epeira ventricosa</name>
    <dbReference type="NCBI Taxonomy" id="182803"/>
    <lineage>
        <taxon>Eukaryota</taxon>
        <taxon>Metazoa</taxon>
        <taxon>Ecdysozoa</taxon>
        <taxon>Arthropoda</taxon>
        <taxon>Chelicerata</taxon>
        <taxon>Arachnida</taxon>
        <taxon>Araneae</taxon>
        <taxon>Araneomorphae</taxon>
        <taxon>Entelegynae</taxon>
        <taxon>Araneoidea</taxon>
        <taxon>Araneidae</taxon>
        <taxon>Araneus</taxon>
    </lineage>
</organism>
<evidence type="ECO:0000313" key="2">
    <source>
        <dbReference type="EMBL" id="GBO38200.1"/>
    </source>
</evidence>
<proteinExistence type="predicted"/>
<reference evidence="2 3" key="1">
    <citation type="journal article" date="2019" name="Sci. Rep.">
        <title>Orb-weaving spider Araneus ventricosus genome elucidates the spidroin gene catalogue.</title>
        <authorList>
            <person name="Kono N."/>
            <person name="Nakamura H."/>
            <person name="Ohtoshi R."/>
            <person name="Moran D.A.P."/>
            <person name="Shinohara A."/>
            <person name="Yoshida Y."/>
            <person name="Fujiwara M."/>
            <person name="Mori M."/>
            <person name="Tomita M."/>
            <person name="Arakawa K."/>
        </authorList>
    </citation>
    <scope>NUCLEOTIDE SEQUENCE [LARGE SCALE GENOMIC DNA]</scope>
</reference>
<evidence type="ECO:0000256" key="1">
    <source>
        <dbReference type="SAM" id="MobiDB-lite"/>
    </source>
</evidence>
<feature type="region of interest" description="Disordered" evidence="1">
    <location>
        <begin position="95"/>
        <end position="118"/>
    </location>
</feature>
<protein>
    <submittedName>
        <fullName evidence="2">Uncharacterized protein</fullName>
    </submittedName>
</protein>
<gene>
    <name evidence="2" type="ORF">AVEN_67676_1</name>
</gene>
<comment type="caution">
    <text evidence="2">The sequence shown here is derived from an EMBL/GenBank/DDBJ whole genome shotgun (WGS) entry which is preliminary data.</text>
</comment>
<feature type="compositionally biased region" description="Polar residues" evidence="1">
    <location>
        <begin position="95"/>
        <end position="111"/>
    </location>
</feature>
<accession>A0A4Y2WP39</accession>
<evidence type="ECO:0000313" key="3">
    <source>
        <dbReference type="Proteomes" id="UP000499080"/>
    </source>
</evidence>
<dbReference type="EMBL" id="BGPR01062851">
    <property type="protein sequence ID" value="GBO38200.1"/>
    <property type="molecule type" value="Genomic_DNA"/>
</dbReference>
<name>A0A4Y2WP39_ARAVE</name>
<sequence>MDCIYPDKSLQNPINVSAAFILNENLISSDIETTFLANEQRLRQVQSWREIGVFFSTERDPNWLEQWVRKSYFSLTGGKSDVFLKRCKERIQARNPSNATRVTKDSPSQASFRGISEPIPERCPSHVTFVAKDSDRKRYLCFISGPTQERSFTIVNCVIWLSRTKVITISTT</sequence>
<keyword evidence="3" id="KW-1185">Reference proteome</keyword>